<feature type="transmembrane region" description="Helical" evidence="1">
    <location>
        <begin position="123"/>
        <end position="146"/>
    </location>
</feature>
<evidence type="ECO:0000256" key="2">
    <source>
        <dbReference type="SAM" id="SignalP"/>
    </source>
</evidence>
<dbReference type="Proteomes" id="UP000770330">
    <property type="component" value="Unassembled WGS sequence"/>
</dbReference>
<feature type="chain" id="PRO_5038384628" evidence="2">
    <location>
        <begin position="24"/>
        <end position="151"/>
    </location>
</feature>
<protein>
    <submittedName>
        <fullName evidence="3">Uncharacterized protein</fullName>
    </submittedName>
</protein>
<feature type="signal peptide" evidence="2">
    <location>
        <begin position="1"/>
        <end position="23"/>
    </location>
</feature>
<keyword evidence="2" id="KW-0732">Signal</keyword>
<keyword evidence="1" id="KW-0472">Membrane</keyword>
<feature type="transmembrane region" description="Helical" evidence="1">
    <location>
        <begin position="85"/>
        <end position="111"/>
    </location>
</feature>
<dbReference type="RefSeq" id="WP_303945738.1">
    <property type="nucleotide sequence ID" value="NZ_JABZXO010000033.1"/>
</dbReference>
<accession>A0A930L825</accession>
<gene>
    <name evidence="3" type="ORF">HXO61_09205</name>
</gene>
<comment type="caution">
    <text evidence="3">The sequence shown here is derived from an EMBL/GenBank/DDBJ whole genome shotgun (WGS) entry which is preliminary data.</text>
</comment>
<sequence>MLITCWKTTVHLFTVALSITLLAAHQRWAFLSTEDENIMAYMASSAIWSLWGIALDEAHTALKGSSHQGYWLTVRYGQYLETGQYLLTHPAVLCAGVLGAALVVVCQYLAYRLVFGTDVWCRYLGMVSLYLMLLKLVNAVLMCLSLDMVLR</sequence>
<dbReference type="EMBL" id="JABZXO010000033">
    <property type="protein sequence ID" value="MBF1658087.1"/>
    <property type="molecule type" value="Genomic_DNA"/>
</dbReference>
<evidence type="ECO:0000313" key="3">
    <source>
        <dbReference type="EMBL" id="MBF1658087.1"/>
    </source>
</evidence>
<evidence type="ECO:0000313" key="4">
    <source>
        <dbReference type="Proteomes" id="UP000770330"/>
    </source>
</evidence>
<keyword evidence="1" id="KW-0812">Transmembrane</keyword>
<keyword evidence="1" id="KW-1133">Transmembrane helix</keyword>
<dbReference type="AlphaFoldDB" id="A0A930L825"/>
<organism evidence="3 4">
    <name type="scientific">Rothia mucilaginosa</name>
    <dbReference type="NCBI Taxonomy" id="43675"/>
    <lineage>
        <taxon>Bacteria</taxon>
        <taxon>Bacillati</taxon>
        <taxon>Actinomycetota</taxon>
        <taxon>Actinomycetes</taxon>
        <taxon>Micrococcales</taxon>
        <taxon>Micrococcaceae</taxon>
        <taxon>Rothia</taxon>
    </lineage>
</organism>
<reference evidence="3" key="1">
    <citation type="submission" date="2020-04" db="EMBL/GenBank/DDBJ databases">
        <title>Deep metagenomics examines the oral microbiome during advanced dental caries in children, revealing novel taxa and co-occurrences with host molecules.</title>
        <authorList>
            <person name="Baker J.L."/>
            <person name="Morton J.T."/>
            <person name="Dinis M."/>
            <person name="Alvarez R."/>
            <person name="Tran N.C."/>
            <person name="Knight R."/>
            <person name="Edlund A."/>
        </authorList>
    </citation>
    <scope>NUCLEOTIDE SEQUENCE</scope>
    <source>
        <strain evidence="3">JCVI_39_bin.18</strain>
    </source>
</reference>
<proteinExistence type="predicted"/>
<evidence type="ECO:0000256" key="1">
    <source>
        <dbReference type="SAM" id="Phobius"/>
    </source>
</evidence>
<name>A0A930L825_9MICC</name>